<name>A0A5B0X2R8_9GAMM</name>
<proteinExistence type="inferred from homology"/>
<organism evidence="2 3">
    <name type="scientific">Pseudohalioglobus sediminis</name>
    <dbReference type="NCBI Taxonomy" id="2606449"/>
    <lineage>
        <taxon>Bacteria</taxon>
        <taxon>Pseudomonadati</taxon>
        <taxon>Pseudomonadota</taxon>
        <taxon>Gammaproteobacteria</taxon>
        <taxon>Cellvibrionales</taxon>
        <taxon>Halieaceae</taxon>
        <taxon>Pseudohalioglobus</taxon>
    </lineage>
</organism>
<evidence type="ECO:0000313" key="3">
    <source>
        <dbReference type="Proteomes" id="UP000323708"/>
    </source>
</evidence>
<dbReference type="AlphaFoldDB" id="A0A5B0X2R8"/>
<dbReference type="GO" id="GO:0019752">
    <property type="term" value="P:carboxylic acid metabolic process"/>
    <property type="evidence" value="ECO:0007669"/>
    <property type="project" value="TreeGrafter"/>
</dbReference>
<dbReference type="Pfam" id="PF19798">
    <property type="entry name" value="Sulfotransfer_5"/>
    <property type="match status" value="1"/>
</dbReference>
<keyword evidence="3" id="KW-1185">Reference proteome</keyword>
<dbReference type="EMBL" id="VTUX01000002">
    <property type="protein sequence ID" value="KAA1193512.1"/>
    <property type="molecule type" value="Genomic_DNA"/>
</dbReference>
<evidence type="ECO:0000313" key="2">
    <source>
        <dbReference type="EMBL" id="KAA1193512.1"/>
    </source>
</evidence>
<evidence type="ECO:0008006" key="4">
    <source>
        <dbReference type="Google" id="ProtNLM"/>
    </source>
</evidence>
<protein>
    <recommendedName>
        <fullName evidence="4">Sulfotransferase family protein</fullName>
    </recommendedName>
</protein>
<dbReference type="PANTHER" id="PTHR42743">
    <property type="entry name" value="AMINO-ACID AMINOTRANSFERASE"/>
    <property type="match status" value="1"/>
</dbReference>
<dbReference type="PANTHER" id="PTHR42743:SF11">
    <property type="entry name" value="AMINODEOXYCHORISMATE LYASE"/>
    <property type="match status" value="1"/>
</dbReference>
<dbReference type="SUPFAM" id="SSF52540">
    <property type="entry name" value="P-loop containing nucleoside triphosphate hydrolases"/>
    <property type="match status" value="1"/>
</dbReference>
<accession>A0A5B0X2R8</accession>
<evidence type="ECO:0000256" key="1">
    <source>
        <dbReference type="ARBA" id="ARBA00009320"/>
    </source>
</evidence>
<dbReference type="InterPro" id="IPR027417">
    <property type="entry name" value="P-loop_NTPase"/>
</dbReference>
<comment type="similarity">
    <text evidence="1">Belongs to the class-IV pyridoxal-phosphate-dependent aminotransferase family.</text>
</comment>
<sequence>MWSGPRNISTAMMRSWENRPDCSVVDEPFYAAYLADTGLEHPCRNEILLTKSTDYGKVIEELTSYPVNTPLQYQKQMTHHIPRGMSMGWCAGMKHCFLIRDPAEVIASYVQKMPEVDADAIGICRQAELFAEITGLTGETPAVIDSNEVLMDPEAVLGKLCAYLEVPFLPEAMLHWPSGRRDSDGIWASHWYRNVERSTGFGEYTPSRPQLSAAHRQLAAAMQPYYDELSRWRLRP</sequence>
<reference evidence="2 3" key="1">
    <citation type="submission" date="2019-09" db="EMBL/GenBank/DDBJ databases">
        <authorList>
            <person name="Chen X.-Y."/>
        </authorList>
    </citation>
    <scope>NUCLEOTIDE SEQUENCE [LARGE SCALE GENOMIC DNA]</scope>
    <source>
        <strain evidence="2 3">NY5</strain>
    </source>
</reference>
<comment type="caution">
    <text evidence="2">The sequence shown here is derived from an EMBL/GenBank/DDBJ whole genome shotgun (WGS) entry which is preliminary data.</text>
</comment>
<dbReference type="Proteomes" id="UP000323708">
    <property type="component" value="Unassembled WGS sequence"/>
</dbReference>
<gene>
    <name evidence="2" type="ORF">F0M18_04950</name>
</gene>
<dbReference type="Gene3D" id="3.40.50.300">
    <property type="entry name" value="P-loop containing nucleotide triphosphate hydrolases"/>
    <property type="match status" value="1"/>
</dbReference>
<dbReference type="InterPro" id="IPR050571">
    <property type="entry name" value="Class-IV_PLP-Dep_Aminotrnsfr"/>
</dbReference>